<dbReference type="Gene3D" id="1.10.8.260">
    <property type="entry name" value="HI0933 insert domain-like"/>
    <property type="match status" value="1"/>
</dbReference>
<evidence type="ECO:0000256" key="3">
    <source>
        <dbReference type="ARBA" id="ARBA00022827"/>
    </source>
</evidence>
<dbReference type="InterPro" id="IPR036188">
    <property type="entry name" value="FAD/NAD-bd_sf"/>
</dbReference>
<evidence type="ECO:0000256" key="4">
    <source>
        <dbReference type="ARBA" id="ARBA00023002"/>
    </source>
</evidence>
<dbReference type="PANTHER" id="PTHR42887">
    <property type="entry name" value="OS12G0638800 PROTEIN"/>
    <property type="match status" value="1"/>
</dbReference>
<dbReference type="Pfam" id="PF22780">
    <property type="entry name" value="HI0933_like_1st"/>
    <property type="match status" value="1"/>
</dbReference>
<comment type="cofactor">
    <cofactor evidence="1">
        <name>FAD</name>
        <dbReference type="ChEBI" id="CHEBI:57692"/>
    </cofactor>
</comment>
<evidence type="ECO:0000313" key="9">
    <source>
        <dbReference type="Proteomes" id="UP000199652"/>
    </source>
</evidence>
<dbReference type="Pfam" id="PF00890">
    <property type="entry name" value="FAD_binding_2"/>
    <property type="match status" value="1"/>
</dbReference>
<evidence type="ECO:0000259" key="6">
    <source>
        <dbReference type="Pfam" id="PF03486"/>
    </source>
</evidence>
<keyword evidence="4" id="KW-0560">Oxidoreductase</keyword>
<evidence type="ECO:0000256" key="1">
    <source>
        <dbReference type="ARBA" id="ARBA00001974"/>
    </source>
</evidence>
<feature type="domain" description="RsdA/BaiN/AoA(So)-like insert" evidence="7">
    <location>
        <begin position="187"/>
        <end position="332"/>
    </location>
</feature>
<dbReference type="STRING" id="1528.SAMN04488579_11723"/>
<feature type="domain" description="FAD-dependent oxidoreductase 2 FAD-binding" evidence="5">
    <location>
        <begin position="7"/>
        <end position="46"/>
    </location>
</feature>
<dbReference type="Proteomes" id="UP000199652">
    <property type="component" value="Unassembled WGS sequence"/>
</dbReference>
<dbReference type="InterPro" id="IPR004792">
    <property type="entry name" value="BaiN-like"/>
</dbReference>
<sequence>MALTIYDLIIIGGGAAGMAGALEAVGQYPGARIAILEKKDTLGKKLRATGNGRCNLSNGAIPGVDETIAFFEDQGIPVRSDDTGRLYPFSESAPGLVETLTLGIQKAGIQVFTEAAVVAMTRKGKEFYLKTEDQTYTARRVLIATGGKAGPAYGCSGDGYALAKSLGHQVTKTLPVLTGVICEDLPKALKGVRVKGQLTLYWEMEPVFVEAGEIQLTDYGISGICAFNLSRHLLYRDERRLAPYTITLDVNPGESFYPFFMKQYEHFGESHCLDLLCGMLKYPLAKWVLSQWGMTGTQSLKDCTPEDFARLEECLHALVIKPSGVMGFKMAQCTAGGIPWEEVSPLTFESRLVPGLYFAGEILDYDGPCGGYNLDYAFRTGRQAVVAALSKQMET</sequence>
<keyword evidence="2" id="KW-0285">Flavoprotein</keyword>
<gene>
    <name evidence="8" type="ORF">SAMN04488579_11723</name>
</gene>
<reference evidence="9" key="1">
    <citation type="submission" date="2016-10" db="EMBL/GenBank/DDBJ databases">
        <authorList>
            <person name="Varghese N."/>
            <person name="Submissions S."/>
        </authorList>
    </citation>
    <scope>NUCLEOTIDE SEQUENCE [LARGE SCALE GENOMIC DNA]</scope>
    <source>
        <strain evidence="9">VPI 5359</strain>
    </source>
</reference>
<dbReference type="Gene3D" id="2.40.30.10">
    <property type="entry name" value="Translation factors"/>
    <property type="match status" value="1"/>
</dbReference>
<dbReference type="PRINTS" id="PR00411">
    <property type="entry name" value="PNDRDTASEI"/>
</dbReference>
<evidence type="ECO:0000259" key="5">
    <source>
        <dbReference type="Pfam" id="PF00890"/>
    </source>
</evidence>
<accession>A0A1H3HB04</accession>
<dbReference type="PANTHER" id="PTHR42887:SF2">
    <property type="entry name" value="OS12G0638800 PROTEIN"/>
    <property type="match status" value="1"/>
</dbReference>
<dbReference type="Pfam" id="PF03486">
    <property type="entry name" value="HI0933_like"/>
    <property type="match status" value="1"/>
</dbReference>
<dbReference type="AlphaFoldDB" id="A0A1H3HB04"/>
<dbReference type="SUPFAM" id="SSF160996">
    <property type="entry name" value="HI0933 insert domain-like"/>
    <property type="match status" value="1"/>
</dbReference>
<dbReference type="Gene3D" id="3.50.50.60">
    <property type="entry name" value="FAD/NAD(P)-binding domain"/>
    <property type="match status" value="1"/>
</dbReference>
<dbReference type="OrthoDB" id="9773233at2"/>
<proteinExistence type="predicted"/>
<evidence type="ECO:0000256" key="2">
    <source>
        <dbReference type="ARBA" id="ARBA00022630"/>
    </source>
</evidence>
<dbReference type="NCBIfam" id="TIGR00275">
    <property type="entry name" value="aminoacetone oxidase family FAD-binding enzyme"/>
    <property type="match status" value="1"/>
</dbReference>
<protein>
    <recommendedName>
        <fullName evidence="10">Aminoacetone oxidase family FAD-binding enzyme</fullName>
    </recommendedName>
</protein>
<dbReference type="GO" id="GO:0016491">
    <property type="term" value="F:oxidoreductase activity"/>
    <property type="evidence" value="ECO:0007669"/>
    <property type="project" value="UniProtKB-KW"/>
</dbReference>
<dbReference type="InterPro" id="IPR003953">
    <property type="entry name" value="FAD-dep_OxRdtase_2_FAD-bd"/>
</dbReference>
<dbReference type="SUPFAM" id="SSF51905">
    <property type="entry name" value="FAD/NAD(P)-binding domain"/>
    <property type="match status" value="1"/>
</dbReference>
<evidence type="ECO:0008006" key="10">
    <source>
        <dbReference type="Google" id="ProtNLM"/>
    </source>
</evidence>
<dbReference type="InterPro" id="IPR055178">
    <property type="entry name" value="RsdA/BaiN/AoA(So)-like_dom"/>
</dbReference>
<organism evidence="8 9">
    <name type="scientific">Eubacterium barkeri</name>
    <name type="common">Clostridium barkeri</name>
    <dbReference type="NCBI Taxonomy" id="1528"/>
    <lineage>
        <taxon>Bacteria</taxon>
        <taxon>Bacillati</taxon>
        <taxon>Bacillota</taxon>
        <taxon>Clostridia</taxon>
        <taxon>Eubacteriales</taxon>
        <taxon>Eubacteriaceae</taxon>
        <taxon>Eubacterium</taxon>
    </lineage>
</organism>
<dbReference type="InterPro" id="IPR023166">
    <property type="entry name" value="BaiN-like_dom_sf"/>
</dbReference>
<evidence type="ECO:0000313" key="8">
    <source>
        <dbReference type="EMBL" id="SDY12661.1"/>
    </source>
</evidence>
<dbReference type="InterPro" id="IPR057661">
    <property type="entry name" value="RsdA/BaiN/AoA(So)_Rossmann"/>
</dbReference>
<dbReference type="EMBL" id="FNOU01000017">
    <property type="protein sequence ID" value="SDY12661.1"/>
    <property type="molecule type" value="Genomic_DNA"/>
</dbReference>
<dbReference type="PRINTS" id="PR00368">
    <property type="entry name" value="FADPNR"/>
</dbReference>
<feature type="domain" description="RsdA/BaiN/AoA(So)-like Rossmann fold-like" evidence="6">
    <location>
        <begin position="65"/>
        <end position="384"/>
    </location>
</feature>
<dbReference type="RefSeq" id="WP_090246037.1">
    <property type="nucleotide sequence ID" value="NZ_FNOU01000017.1"/>
</dbReference>
<evidence type="ECO:0000259" key="7">
    <source>
        <dbReference type="Pfam" id="PF22780"/>
    </source>
</evidence>
<keyword evidence="3" id="KW-0274">FAD</keyword>
<name>A0A1H3HB04_EUBBA</name>
<keyword evidence="9" id="KW-1185">Reference proteome</keyword>